<dbReference type="Proteomes" id="UP000626210">
    <property type="component" value="Unassembled WGS sequence"/>
</dbReference>
<dbReference type="EMBL" id="BMYK01000026">
    <property type="protein sequence ID" value="GHC98381.1"/>
    <property type="molecule type" value="Genomic_DNA"/>
</dbReference>
<feature type="region of interest" description="Disordered" evidence="1">
    <location>
        <begin position="69"/>
        <end position="89"/>
    </location>
</feature>
<gene>
    <name evidence="2" type="ORF">GCM10007320_54010</name>
</gene>
<organism evidence="2 3">
    <name type="scientific">Pseudorhodoferax aquiterrae</name>
    <dbReference type="NCBI Taxonomy" id="747304"/>
    <lineage>
        <taxon>Bacteria</taxon>
        <taxon>Pseudomonadati</taxon>
        <taxon>Pseudomonadota</taxon>
        <taxon>Betaproteobacteria</taxon>
        <taxon>Burkholderiales</taxon>
        <taxon>Comamonadaceae</taxon>
    </lineage>
</organism>
<name>A0ABQ3GA56_9BURK</name>
<evidence type="ECO:0008006" key="4">
    <source>
        <dbReference type="Google" id="ProtNLM"/>
    </source>
</evidence>
<proteinExistence type="predicted"/>
<dbReference type="RefSeq" id="WP_189689982.1">
    <property type="nucleotide sequence ID" value="NZ_BMYK01000026.1"/>
</dbReference>
<evidence type="ECO:0000256" key="1">
    <source>
        <dbReference type="SAM" id="MobiDB-lite"/>
    </source>
</evidence>
<evidence type="ECO:0000313" key="3">
    <source>
        <dbReference type="Proteomes" id="UP000626210"/>
    </source>
</evidence>
<sequence>MDNLVDYSALDVAILEAIANGHREMGDLKEGAVKREALKIVSATRSGLLYRRIVERRLQAMRAAGRIGYTRRSKSSPDGGWAVMPEEKKADESPVAIDKTFGRVAHDAVAKAGGWSPRWQHMSNEQKQQWETIASAVIEAYEKRRVTA</sequence>
<protein>
    <recommendedName>
        <fullName evidence="4">HK97 gp10 family phage protein</fullName>
    </recommendedName>
</protein>
<comment type="caution">
    <text evidence="2">The sequence shown here is derived from an EMBL/GenBank/DDBJ whole genome shotgun (WGS) entry which is preliminary data.</text>
</comment>
<keyword evidence="3" id="KW-1185">Reference proteome</keyword>
<evidence type="ECO:0000313" key="2">
    <source>
        <dbReference type="EMBL" id="GHC98381.1"/>
    </source>
</evidence>
<accession>A0ABQ3GA56</accession>
<reference evidence="3" key="1">
    <citation type="journal article" date="2019" name="Int. J. Syst. Evol. Microbiol.">
        <title>The Global Catalogue of Microorganisms (GCM) 10K type strain sequencing project: providing services to taxonomists for standard genome sequencing and annotation.</title>
        <authorList>
            <consortium name="The Broad Institute Genomics Platform"/>
            <consortium name="The Broad Institute Genome Sequencing Center for Infectious Disease"/>
            <person name="Wu L."/>
            <person name="Ma J."/>
        </authorList>
    </citation>
    <scope>NUCLEOTIDE SEQUENCE [LARGE SCALE GENOMIC DNA]</scope>
    <source>
        <strain evidence="3">KCTC 23314</strain>
    </source>
</reference>